<dbReference type="EMBL" id="JAGRRH010000013">
    <property type="protein sequence ID" value="KAG7359987.1"/>
    <property type="molecule type" value="Genomic_DNA"/>
</dbReference>
<comment type="caution">
    <text evidence="3">The sequence shown here is derived from an EMBL/GenBank/DDBJ whole genome shotgun (WGS) entry which is preliminary data.</text>
</comment>
<feature type="compositionally biased region" description="Basic and acidic residues" evidence="1">
    <location>
        <begin position="513"/>
        <end position="523"/>
    </location>
</feature>
<feature type="compositionally biased region" description="Basic and acidic residues" evidence="1">
    <location>
        <begin position="362"/>
        <end position="371"/>
    </location>
</feature>
<protein>
    <submittedName>
        <fullName evidence="3">Uncharacterized protein</fullName>
    </submittedName>
</protein>
<name>A0A9K3LD61_9STRA</name>
<evidence type="ECO:0000313" key="3">
    <source>
        <dbReference type="EMBL" id="KAG7359987.1"/>
    </source>
</evidence>
<feature type="region of interest" description="Disordered" evidence="1">
    <location>
        <begin position="298"/>
        <end position="429"/>
    </location>
</feature>
<feature type="region of interest" description="Disordered" evidence="1">
    <location>
        <begin position="454"/>
        <end position="529"/>
    </location>
</feature>
<feature type="region of interest" description="Disordered" evidence="1">
    <location>
        <begin position="544"/>
        <end position="638"/>
    </location>
</feature>
<dbReference type="EMBL" id="JAGRRH010000057">
    <property type="protein sequence ID" value="KAG7338418.1"/>
    <property type="molecule type" value="Genomic_DNA"/>
</dbReference>
<organism evidence="3 4">
    <name type="scientific">Nitzschia inconspicua</name>
    <dbReference type="NCBI Taxonomy" id="303405"/>
    <lineage>
        <taxon>Eukaryota</taxon>
        <taxon>Sar</taxon>
        <taxon>Stramenopiles</taxon>
        <taxon>Ochrophyta</taxon>
        <taxon>Bacillariophyta</taxon>
        <taxon>Bacillariophyceae</taxon>
        <taxon>Bacillariophycidae</taxon>
        <taxon>Bacillariales</taxon>
        <taxon>Bacillariaceae</taxon>
        <taxon>Nitzschia</taxon>
    </lineage>
</organism>
<proteinExistence type="predicted"/>
<feature type="compositionally biased region" description="Basic residues" evidence="1">
    <location>
        <begin position="305"/>
        <end position="321"/>
    </location>
</feature>
<feature type="compositionally biased region" description="Polar residues" evidence="1">
    <location>
        <begin position="625"/>
        <end position="637"/>
    </location>
</feature>
<evidence type="ECO:0000313" key="2">
    <source>
        <dbReference type="EMBL" id="KAG7338418.1"/>
    </source>
</evidence>
<dbReference type="AlphaFoldDB" id="A0A9K3LD61"/>
<sequence>MYLRDSQGRLRWFPPASQGLDPFADPGGHSYAYQQALIRQQLQHEEWMRFNAPPVGDRVHFDAGVPTGPRLPPMSMGHMISMQHEPGFFQASQPPAFGLGAIPSPRANLDHLTPSPRAAVALAGVSPTQAQLPLSPRKVAQVSSSKTMNPVLPAAPNVSCMDTLFGSQVQQQYPNVSGIVACNQSDPPSDQGFDIKLPSHYDIDRFVDAARKISDESSSPRKLPNPMQIFHCNGIRGPPKKFDYSFKPKLPECHANTDIFYDALEEESPVSDPPVPEDILSVHDSFDDQTFLMDVVDKGAVQLPPRKKKSTPRKKVARKKTRQGEEPQEKKSPLRTVEETRKAASFEPFTEPREPEQSPSRDSIEQNRELTDSPIKNMPNTSLKIQSQPPVAPLQAIPKEILEPDIESEDSKDAMYASVTHRRNPDPFNVSQYYSGTLGIVSPMVAVQKIASREIVSSPETTPPVIASRDPPVAESLLQPMIPEQPPNEGGKSPSRSRSCKPKSRSKSKPRRNISEKPSHHIDFNATDQAALAQSIREICLKATPELNGEDYPSFDEPKPKDGKLAACAGRDSPDSETTGSSGAENEQQVANEERRKKRRNKTEKSKRSSSVRPSSSRKEKPQSMLPNGNGITNNRKVQVFSERLQRLKGECKAWLPTEQN</sequence>
<accession>A0A9K3LD61</accession>
<evidence type="ECO:0000313" key="4">
    <source>
        <dbReference type="Proteomes" id="UP000693970"/>
    </source>
</evidence>
<dbReference type="Proteomes" id="UP000693970">
    <property type="component" value="Unassembled WGS sequence"/>
</dbReference>
<keyword evidence="4" id="KW-1185">Reference proteome</keyword>
<feature type="compositionally biased region" description="Polar residues" evidence="1">
    <location>
        <begin position="576"/>
        <end position="591"/>
    </location>
</feature>
<reference evidence="3" key="2">
    <citation type="submission" date="2021-04" db="EMBL/GenBank/DDBJ databases">
        <authorList>
            <person name="Podell S."/>
        </authorList>
    </citation>
    <scope>NUCLEOTIDE SEQUENCE</scope>
    <source>
        <strain evidence="3">Hildebrandi</strain>
    </source>
</reference>
<gene>
    <name evidence="2" type="ORF">IV203_006680</name>
    <name evidence="3" type="ORF">IV203_035085</name>
</gene>
<feature type="compositionally biased region" description="Basic and acidic residues" evidence="1">
    <location>
        <begin position="322"/>
        <end position="356"/>
    </location>
</feature>
<dbReference type="OrthoDB" id="57111at2759"/>
<reference evidence="3" key="1">
    <citation type="journal article" date="2021" name="Sci. Rep.">
        <title>Diploid genomic architecture of Nitzschia inconspicua, an elite biomass production diatom.</title>
        <authorList>
            <person name="Oliver A."/>
            <person name="Podell S."/>
            <person name="Pinowska A."/>
            <person name="Traller J.C."/>
            <person name="Smith S.R."/>
            <person name="McClure R."/>
            <person name="Beliaev A."/>
            <person name="Bohutskyi P."/>
            <person name="Hill E.A."/>
            <person name="Rabines A."/>
            <person name="Zheng H."/>
            <person name="Allen L.Z."/>
            <person name="Kuo A."/>
            <person name="Grigoriev I.V."/>
            <person name="Allen A.E."/>
            <person name="Hazlebeck D."/>
            <person name="Allen E.E."/>
        </authorList>
    </citation>
    <scope>NUCLEOTIDE SEQUENCE</scope>
    <source>
        <strain evidence="3">Hildebrandi</strain>
    </source>
</reference>
<feature type="compositionally biased region" description="Polar residues" evidence="1">
    <location>
        <begin position="378"/>
        <end position="389"/>
    </location>
</feature>
<feature type="compositionally biased region" description="Basic residues" evidence="1">
    <location>
        <begin position="498"/>
        <end position="512"/>
    </location>
</feature>
<evidence type="ECO:0000256" key="1">
    <source>
        <dbReference type="SAM" id="MobiDB-lite"/>
    </source>
</evidence>